<sequence length="418" mass="47384">MDNKKILFCTFFLILSGILINNIEDFIYQNNSKGDLQNVGHYNESSTAPFGTLTPSQSEEGNLGRINKLSLSNSMGVVVNITGIGLTSYPRENLTLNFELYDINLSRTIEFDENNPASFLINYTKSNGVMDNGTLVNHIDFNNNSKKYNGIIGISVLTEGTYNITIYINLLNYTIIPYTFSLTIKALTYMDNIGFSDPGGVISGPSYYSFIGNNISIEFRLREMGVNISNILAEDNQTTYQIVYSKITGTRENRILSNQINLDNIRTRYSGIIETSNLSIGTYIITINISLLNYTIVLYSFRLTVIEKHEVLMFISKPREIIAGEKLTVIIFAQYGENSEFYFLERTYIKLKLYKNDGELIFTSKRRTDDLGRAYFVLIPPLYTNNISISVELPSAWNHEGLMLEITDIKIIPSLNFI</sequence>
<feature type="non-terminal residue" evidence="1">
    <location>
        <position position="418"/>
    </location>
</feature>
<protein>
    <submittedName>
        <fullName evidence="1">Uncharacterized protein</fullName>
    </submittedName>
</protein>
<comment type="caution">
    <text evidence="1">The sequence shown here is derived from an EMBL/GenBank/DDBJ whole genome shotgun (WGS) entry which is preliminary data.</text>
</comment>
<dbReference type="EMBL" id="LAZR01014689">
    <property type="protein sequence ID" value="KKM16378.1"/>
    <property type="molecule type" value="Genomic_DNA"/>
</dbReference>
<accession>A0A0F9K2M3</accession>
<proteinExistence type="predicted"/>
<name>A0A0F9K2M3_9ZZZZ</name>
<organism evidence="1">
    <name type="scientific">marine sediment metagenome</name>
    <dbReference type="NCBI Taxonomy" id="412755"/>
    <lineage>
        <taxon>unclassified sequences</taxon>
        <taxon>metagenomes</taxon>
        <taxon>ecological metagenomes</taxon>
    </lineage>
</organism>
<gene>
    <name evidence="1" type="ORF">LCGC14_1686490</name>
</gene>
<reference evidence="1" key="1">
    <citation type="journal article" date="2015" name="Nature">
        <title>Complex archaea that bridge the gap between prokaryotes and eukaryotes.</title>
        <authorList>
            <person name="Spang A."/>
            <person name="Saw J.H."/>
            <person name="Jorgensen S.L."/>
            <person name="Zaremba-Niedzwiedzka K."/>
            <person name="Martijn J."/>
            <person name="Lind A.E."/>
            <person name="van Eijk R."/>
            <person name="Schleper C."/>
            <person name="Guy L."/>
            <person name="Ettema T.J."/>
        </authorList>
    </citation>
    <scope>NUCLEOTIDE SEQUENCE</scope>
</reference>
<dbReference type="AlphaFoldDB" id="A0A0F9K2M3"/>
<evidence type="ECO:0000313" key="1">
    <source>
        <dbReference type="EMBL" id="KKM16378.1"/>
    </source>
</evidence>